<proteinExistence type="predicted"/>
<dbReference type="AlphaFoldDB" id="A0A158JDV5"/>
<feature type="region of interest" description="Disordered" evidence="1">
    <location>
        <begin position="99"/>
        <end position="118"/>
    </location>
</feature>
<evidence type="ECO:0000256" key="1">
    <source>
        <dbReference type="SAM" id="MobiDB-lite"/>
    </source>
</evidence>
<reference evidence="3" key="1">
    <citation type="submission" date="2016-01" db="EMBL/GenBank/DDBJ databases">
        <authorList>
            <person name="Peeters C."/>
        </authorList>
    </citation>
    <scope>NUCLEOTIDE SEQUENCE [LARGE SCALE GENOMIC DNA]</scope>
</reference>
<protein>
    <submittedName>
        <fullName evidence="2">Uncharacterized protein</fullName>
    </submittedName>
</protein>
<gene>
    <name evidence="2" type="ORF">AWB70_06321</name>
</gene>
<sequence length="275" mass="29249">MIGTWDLASVMNYCNPQWNGDGKLSPTDIEMVQKFYGAPREQWTWTNATHPAGAGTVPGGTSGGGVWVDRGIYYIPGAGHVDSPLSDWRSESGTGWGGWGRVTHTTNPTNTEADTDDIGLIGTGTLPLAPKIRVSDAWQDAPITGVAHAPLKKDTSICYSGTSVDTQRAGTYRCGTLAMDCPRTANRCYVTNGGAALVSAEDSGGPVWWYDGSGGVTLMGWVVSALDQGTKMAFVPVWTLQDHVWTPEETLTSWGFPAGNDGTGCFLTTKGCFRS</sequence>
<organism evidence="2 3">
    <name type="scientific">Caballeronia cordobensis</name>
    <name type="common">Burkholderia cordobensis</name>
    <dbReference type="NCBI Taxonomy" id="1353886"/>
    <lineage>
        <taxon>Bacteria</taxon>
        <taxon>Pseudomonadati</taxon>
        <taxon>Pseudomonadota</taxon>
        <taxon>Betaproteobacteria</taxon>
        <taxon>Burkholderiales</taxon>
        <taxon>Burkholderiaceae</taxon>
        <taxon>Caballeronia</taxon>
    </lineage>
</organism>
<accession>A0A158JDV5</accession>
<feature type="compositionally biased region" description="Polar residues" evidence="1">
    <location>
        <begin position="103"/>
        <end position="112"/>
    </location>
</feature>
<dbReference type="Proteomes" id="UP000054740">
    <property type="component" value="Unassembled WGS sequence"/>
</dbReference>
<keyword evidence="3" id="KW-1185">Reference proteome</keyword>
<evidence type="ECO:0000313" key="3">
    <source>
        <dbReference type="Proteomes" id="UP000054740"/>
    </source>
</evidence>
<dbReference type="EMBL" id="FCNY02000023">
    <property type="protein sequence ID" value="SAL66510.1"/>
    <property type="molecule type" value="Genomic_DNA"/>
</dbReference>
<name>A0A158JDV5_CABCO</name>
<evidence type="ECO:0000313" key="2">
    <source>
        <dbReference type="EMBL" id="SAL66510.1"/>
    </source>
</evidence>